<dbReference type="Proteomes" id="UP000078544">
    <property type="component" value="Unassembled WGS sequence"/>
</dbReference>
<evidence type="ECO:0000259" key="3">
    <source>
        <dbReference type="PROSITE" id="PS50003"/>
    </source>
</evidence>
<feature type="region of interest" description="Disordered" evidence="2">
    <location>
        <begin position="1282"/>
        <end position="1331"/>
    </location>
</feature>
<dbReference type="InterPro" id="IPR001849">
    <property type="entry name" value="PH_domain"/>
</dbReference>
<feature type="compositionally biased region" description="Basic and acidic residues" evidence="2">
    <location>
        <begin position="1072"/>
        <end position="1087"/>
    </location>
</feature>
<dbReference type="PROSITE" id="PS50003">
    <property type="entry name" value="PH_DOMAIN"/>
    <property type="match status" value="1"/>
</dbReference>
<evidence type="ECO:0000256" key="1">
    <source>
        <dbReference type="ARBA" id="ARBA00022553"/>
    </source>
</evidence>
<dbReference type="CDD" id="cd13311">
    <property type="entry name" value="PH_Slm1"/>
    <property type="match status" value="1"/>
</dbReference>
<dbReference type="SMART" id="SM00233">
    <property type="entry name" value="PH"/>
    <property type="match status" value="1"/>
</dbReference>
<evidence type="ECO:0000313" key="4">
    <source>
        <dbReference type="EMBL" id="KZZ88995.1"/>
    </source>
</evidence>
<feature type="compositionally biased region" description="Polar residues" evidence="2">
    <location>
        <begin position="1186"/>
        <end position="1196"/>
    </location>
</feature>
<dbReference type="InterPro" id="IPR011993">
    <property type="entry name" value="PH-like_dom_sf"/>
</dbReference>
<reference evidence="4 5" key="1">
    <citation type="journal article" date="2016" name="Genome Biol. Evol.">
        <title>Divergent and convergent evolution of fungal pathogenicity.</title>
        <authorList>
            <person name="Shang Y."/>
            <person name="Xiao G."/>
            <person name="Zheng P."/>
            <person name="Cen K."/>
            <person name="Zhan S."/>
            <person name="Wang C."/>
        </authorList>
    </citation>
    <scope>NUCLEOTIDE SEQUENCE [LARGE SCALE GENOMIC DNA]</scope>
    <source>
        <strain evidence="4 5">RCEF 2490</strain>
    </source>
</reference>
<feature type="region of interest" description="Disordered" evidence="2">
    <location>
        <begin position="587"/>
        <end position="640"/>
    </location>
</feature>
<dbReference type="SUPFAM" id="SSF50729">
    <property type="entry name" value="PH domain-like"/>
    <property type="match status" value="1"/>
</dbReference>
<gene>
    <name evidence="4" type="ORF">AAL_07938</name>
</gene>
<name>A0A167WL57_9HYPO</name>
<keyword evidence="5" id="KW-1185">Reference proteome</keyword>
<feature type="region of interest" description="Disordered" evidence="2">
    <location>
        <begin position="1233"/>
        <end position="1269"/>
    </location>
</feature>
<evidence type="ECO:0000313" key="5">
    <source>
        <dbReference type="Proteomes" id="UP000078544"/>
    </source>
</evidence>
<feature type="region of interest" description="Disordered" evidence="2">
    <location>
        <begin position="1028"/>
        <end position="1094"/>
    </location>
</feature>
<protein>
    <submittedName>
        <fullName evidence="4">PH domain protein</fullName>
    </submittedName>
</protein>
<feature type="compositionally biased region" description="Low complexity" evidence="2">
    <location>
        <begin position="1250"/>
        <end position="1262"/>
    </location>
</feature>
<feature type="region of interest" description="Disordered" evidence="2">
    <location>
        <begin position="67"/>
        <end position="110"/>
    </location>
</feature>
<dbReference type="STRING" id="1081109.A0A167WL57"/>
<accession>A0A167WL57</accession>
<dbReference type="PANTHER" id="PTHR31941">
    <property type="entry name" value="CYTOSKELETAL SIGNALING PROTEIN SLM1"/>
    <property type="match status" value="1"/>
</dbReference>
<dbReference type="InterPro" id="IPR046868">
    <property type="entry name" value="BAR_4"/>
</dbReference>
<dbReference type="SUPFAM" id="SSF103657">
    <property type="entry name" value="BAR/IMD domain-like"/>
    <property type="match status" value="1"/>
</dbReference>
<feature type="domain" description="PH" evidence="3">
    <location>
        <begin position="923"/>
        <end position="1026"/>
    </location>
</feature>
<dbReference type="Gene3D" id="1.20.1270.60">
    <property type="entry name" value="Arfaptin homology (AH) domain/BAR domain"/>
    <property type="match status" value="1"/>
</dbReference>
<dbReference type="Pfam" id="PF20400">
    <property type="entry name" value="BAR_4"/>
    <property type="match status" value="1"/>
</dbReference>
<evidence type="ECO:0000256" key="2">
    <source>
        <dbReference type="SAM" id="MobiDB-lite"/>
    </source>
</evidence>
<dbReference type="InterPro" id="IPR046869">
    <property type="entry name" value="SLM1/RGC1-like_PH"/>
</dbReference>
<dbReference type="Pfam" id="PF20399">
    <property type="entry name" value="PH_20"/>
    <property type="match status" value="1"/>
</dbReference>
<comment type="caution">
    <text evidence="4">The sequence shown here is derived from an EMBL/GenBank/DDBJ whole genome shotgun (WGS) entry which is preliminary data.</text>
</comment>
<keyword evidence="1" id="KW-0597">Phosphoprotein</keyword>
<dbReference type="OrthoDB" id="5598057at2759"/>
<feature type="compositionally biased region" description="Basic residues" evidence="2">
    <location>
        <begin position="72"/>
        <end position="87"/>
    </location>
</feature>
<dbReference type="Gene3D" id="2.30.29.30">
    <property type="entry name" value="Pleckstrin-homology domain (PH domain)/Phosphotyrosine-binding domain (PTB)"/>
    <property type="match status" value="1"/>
</dbReference>
<dbReference type="EMBL" id="AZGY01000027">
    <property type="protein sequence ID" value="KZZ88995.1"/>
    <property type="molecule type" value="Genomic_DNA"/>
</dbReference>
<organism evidence="4 5">
    <name type="scientific">Moelleriella libera RCEF 2490</name>
    <dbReference type="NCBI Taxonomy" id="1081109"/>
    <lineage>
        <taxon>Eukaryota</taxon>
        <taxon>Fungi</taxon>
        <taxon>Dikarya</taxon>
        <taxon>Ascomycota</taxon>
        <taxon>Pezizomycotina</taxon>
        <taxon>Sordariomycetes</taxon>
        <taxon>Hypocreomycetidae</taxon>
        <taxon>Hypocreales</taxon>
        <taxon>Clavicipitaceae</taxon>
        <taxon>Moelleriella</taxon>
    </lineage>
</organism>
<proteinExistence type="predicted"/>
<sequence>MSNYILWASARSAATYESQRKQVARLIGHVPKRCFFGREKEAAHVPALLRLSVESCTRSAEDAYLTCSGPRMPRRTAKRRPAQRRKSVAGASSSVRDICTGRTSRDDDDHGRVSAALVHPEPGVFLSEPSSAFRGSDAAICQARVATSPSQPGAATSVEAVRVIAACCLKQTSVTASVMDTEPLFRRGQEPDKGLLVAHIKDILPSITILFTTVRGVMALLGAVDIEAGYPTGIQSIAALGTKLQSLGPQYVIVKRKSSKKLITKRHCIMFCAELTSPPWGGCAVRTSWCLWCELVHSRRRIGAGIESPMRDGRRASGTTPAAFHRLTHHCLQSSVFLRNHLCPTITLNTHDLNAPLGKLPYPPMVGVSPGRSVDMHSMPLRWRLLQRTNNTDHVWRSCPSDGYSVTWKDDHKAIRTINGKHEMHRRNQLKLRRIPRDSVSILEVEGAYGRLATVRTGGLAEGSKHAIQEILLENRGTGPSRMREVHDVGGGRAKPLCTLHPSSSWSLARPSSLLPGPSQRRTTQQLQQAAAATLRTLLLPLSRQARVTTARFTEEWDAGQRGSSIVDDSSALDRNGVTAMQRSNSVHSFAAGDDDQLPVRTNTLKKKPSMRRSSSLRRSSSRRSNRAGSVRSLLLQPASDPDGTHSALYCPVPTTGTPTDVLAARFQTWRKVLKDLITYFREIQSHYEQRSKSLVKLANVANNTSTPPQFLRSAGIDDALQFLRNYNKAAIQEANKAREIEEDVILALTGLRSDLQQKIKEIKHLSGDFKNSVEREMDATSKAIQALASVLDKTDTDASTTTGKQDPYLMRLAVDRQVERQIDEENYLHQAHLNLEGSGRELESIVVGEIQKAYNAYAGILKREADNAYAVVDELREGPIAMPKDQEWIHFVTHDEQIVDPTIPMRTPDQIHYPGQDHLSAQEIRAGLLERKSKYLKSYAAGWYVLSTTHLHEFKSADKAQAPVMSLYLPDQKLGSHSTEGGSSNKFILKGRQTGTMHRGHTWVFRAESHDTMMAWYEDIKALTEKSPEERSQFVRTHSRSLSRSSRRSVSSDGLVDEDDEEPFSANHMDMTPEPRDESVPRRPEPGGRFPSDLQVNAQRGLQAPHSPSSVSSGHQDYSAAAAEASAVAAALPPAAYAAGENGEQERLDSENHMGYGGTVRTPMEDMPSQAAIASQQAHHDGINPYTSEPVTQSTHGHDEYFAAAAIGSQGRHDAVPEDTAKGEVSDIPELASEAPGHHADGGSSAVKSDAAGTSGSSSSAPQAENYVNGTAPGAVLLTASNVPRSEAQREAALQDVPETETADHTTSKAAVVGEARSAQRPVDNRTDSLVTISNLPIPGKFPKGSSITSP</sequence>
<feature type="compositionally biased region" description="Basic residues" evidence="2">
    <location>
        <begin position="1038"/>
        <end position="1048"/>
    </location>
</feature>
<dbReference type="PANTHER" id="PTHR31941:SF16">
    <property type="entry name" value="PHOSPHATIDYLINOSITOL 4,5-BISPHOSPHATE-BINDING PROTEIN SLM1-RELATED"/>
    <property type="match status" value="1"/>
</dbReference>
<dbReference type="InterPro" id="IPR043453">
    <property type="entry name" value="Slm1_PH"/>
</dbReference>
<dbReference type="InterPro" id="IPR027267">
    <property type="entry name" value="AH/BAR_dom_sf"/>
</dbReference>
<feature type="region of interest" description="Disordered" evidence="2">
    <location>
        <begin position="1138"/>
        <end position="1200"/>
    </location>
</feature>